<gene>
    <name evidence="2" type="ORF">Metal_1952</name>
</gene>
<dbReference type="PANTHER" id="PTHR30373">
    <property type="entry name" value="UPF0603 PROTEIN YGCG"/>
    <property type="match status" value="1"/>
</dbReference>
<evidence type="ECO:0000259" key="1">
    <source>
        <dbReference type="Pfam" id="PF04536"/>
    </source>
</evidence>
<dbReference type="eggNOG" id="COG3762">
    <property type="taxonomic scope" value="Bacteria"/>
</dbReference>
<dbReference type="HOGENOM" id="CLU_086382_1_0_6"/>
<dbReference type="InterPro" id="IPR007621">
    <property type="entry name" value="TPM_dom"/>
</dbReference>
<name>H8GPT9_METAL</name>
<evidence type="ECO:0000313" key="2">
    <source>
        <dbReference type="EMBL" id="EIC29718.1"/>
    </source>
</evidence>
<dbReference type="AlphaFoldDB" id="H8GPT9"/>
<organism evidence="2 3">
    <name type="scientific">Methylomicrobium album BG8</name>
    <dbReference type="NCBI Taxonomy" id="686340"/>
    <lineage>
        <taxon>Bacteria</taxon>
        <taxon>Pseudomonadati</taxon>
        <taxon>Pseudomonadota</taxon>
        <taxon>Gammaproteobacteria</taxon>
        <taxon>Methylococcales</taxon>
        <taxon>Methylococcaceae</taxon>
        <taxon>Methylomicrobium</taxon>
    </lineage>
</organism>
<dbReference type="Proteomes" id="UP000005090">
    <property type="component" value="Chromosome"/>
</dbReference>
<evidence type="ECO:0000313" key="3">
    <source>
        <dbReference type="Proteomes" id="UP000005090"/>
    </source>
</evidence>
<dbReference type="Pfam" id="PF04536">
    <property type="entry name" value="TPM_phosphatase"/>
    <property type="match status" value="1"/>
</dbReference>
<protein>
    <submittedName>
        <fullName evidence="2">Putative membrane protein</fullName>
    </submittedName>
</protein>
<keyword evidence="3" id="KW-1185">Reference proteome</keyword>
<dbReference type="Gene3D" id="3.10.310.50">
    <property type="match status" value="1"/>
</dbReference>
<accession>H8GPT9</accession>
<feature type="domain" description="TPM" evidence="1">
    <location>
        <begin position="22"/>
        <end position="143"/>
    </location>
</feature>
<dbReference type="STRING" id="686340.Metal_1952"/>
<sequence length="168" mass="19304">MVNVKRWLIHTFMPPWRWRLAFSAALLNDVEAAVHQSECHHRGELRFAVENALAPAWVWRGLSAQQRATEVFANLRVWDTEENSGVLIYLLLADREVHIVADRGIAKRVPQSEWDSLAQVMQEAFRGGDFRKGSLEGIERISKILITHFPSGERNPDELSNKPVIVRR</sequence>
<dbReference type="EMBL" id="CM001475">
    <property type="protein sequence ID" value="EIC29718.1"/>
    <property type="molecule type" value="Genomic_DNA"/>
</dbReference>
<dbReference type="PANTHER" id="PTHR30373:SF8">
    <property type="entry name" value="BLL7265 PROTEIN"/>
    <property type="match status" value="1"/>
</dbReference>
<proteinExistence type="predicted"/>
<reference evidence="2 3" key="1">
    <citation type="journal article" date="2013" name="Genome Announc.">
        <title>Genome Sequence of the Obligate Gammaproteobacterial Methanotroph Methylomicrobium album Strain BG8.</title>
        <authorList>
            <person name="Kits K.D."/>
            <person name="Kalyuzhnaya M.G."/>
            <person name="Klotz M.G."/>
            <person name="Jetten M.S."/>
            <person name="Op den Camp H.J."/>
            <person name="Vuilleumier S."/>
            <person name="Bringel F."/>
            <person name="Dispirito A.A."/>
            <person name="Murrell J.C."/>
            <person name="Bruce D."/>
            <person name="Cheng J.F."/>
            <person name="Copeland A."/>
            <person name="Goodwin L."/>
            <person name="Hauser L."/>
            <person name="Lajus A."/>
            <person name="Land M.L."/>
            <person name="Lapidus A."/>
            <person name="Lucas S."/>
            <person name="Medigue C."/>
            <person name="Pitluck S."/>
            <person name="Woyke T."/>
            <person name="Zeytun A."/>
            <person name="Stein L.Y."/>
        </authorList>
    </citation>
    <scope>NUCLEOTIDE SEQUENCE [LARGE SCALE GENOMIC DNA]</scope>
    <source>
        <strain evidence="2 3">BG8</strain>
    </source>
</reference>